<keyword evidence="2" id="KW-0285">Flavoprotein</keyword>
<dbReference type="SUPFAM" id="SSF51905">
    <property type="entry name" value="FAD/NAD(P)-binding domain"/>
    <property type="match status" value="1"/>
</dbReference>
<dbReference type="InterPro" id="IPR051820">
    <property type="entry name" value="FAD-binding_MO"/>
</dbReference>
<evidence type="ECO:0000313" key="6">
    <source>
        <dbReference type="EMBL" id="SPO28800.1"/>
    </source>
</evidence>
<evidence type="ECO:0000256" key="3">
    <source>
        <dbReference type="ARBA" id="ARBA00022827"/>
    </source>
</evidence>
<protein>
    <submittedName>
        <fullName evidence="6">Probable monooxygenase</fullName>
    </submittedName>
</protein>
<dbReference type="Gene3D" id="3.50.50.60">
    <property type="entry name" value="FAD/NAD(P)-binding domain"/>
    <property type="match status" value="2"/>
</dbReference>
<dbReference type="InterPro" id="IPR036188">
    <property type="entry name" value="FAD/NAD-bd_sf"/>
</dbReference>
<dbReference type="Proteomes" id="UP000324022">
    <property type="component" value="Unassembled WGS sequence"/>
</dbReference>
<organism evidence="6 7">
    <name type="scientific">Ustilago trichophora</name>
    <dbReference type="NCBI Taxonomy" id="86804"/>
    <lineage>
        <taxon>Eukaryota</taxon>
        <taxon>Fungi</taxon>
        <taxon>Dikarya</taxon>
        <taxon>Basidiomycota</taxon>
        <taxon>Ustilaginomycotina</taxon>
        <taxon>Ustilaginomycetes</taxon>
        <taxon>Ustilaginales</taxon>
        <taxon>Ustilaginaceae</taxon>
        <taxon>Ustilago</taxon>
    </lineage>
</organism>
<evidence type="ECO:0000313" key="7">
    <source>
        <dbReference type="Proteomes" id="UP000324022"/>
    </source>
</evidence>
<name>A0A5C3EEZ0_9BASI</name>
<dbReference type="EMBL" id="OOIN01000025">
    <property type="protein sequence ID" value="SPO28800.1"/>
    <property type="molecule type" value="Genomic_DNA"/>
</dbReference>
<evidence type="ECO:0000256" key="2">
    <source>
        <dbReference type="ARBA" id="ARBA00022630"/>
    </source>
</evidence>
<keyword evidence="5 6" id="KW-0503">Monooxygenase</keyword>
<dbReference type="GO" id="GO:0050661">
    <property type="term" value="F:NADP binding"/>
    <property type="evidence" value="ECO:0007669"/>
    <property type="project" value="InterPro"/>
</dbReference>
<gene>
    <name evidence="6" type="ORF">UTRI_05114_B</name>
</gene>
<comment type="cofactor">
    <cofactor evidence="1">
        <name>FAD</name>
        <dbReference type="ChEBI" id="CHEBI:57692"/>
    </cofactor>
</comment>
<evidence type="ECO:0000256" key="5">
    <source>
        <dbReference type="ARBA" id="ARBA00023033"/>
    </source>
</evidence>
<dbReference type="GO" id="GO:0050660">
    <property type="term" value="F:flavin adenine dinucleotide binding"/>
    <property type="evidence" value="ECO:0007669"/>
    <property type="project" value="InterPro"/>
</dbReference>
<dbReference type="Pfam" id="PF00743">
    <property type="entry name" value="FMO-like"/>
    <property type="match status" value="1"/>
</dbReference>
<dbReference type="Pfam" id="PF13450">
    <property type="entry name" value="NAD_binding_8"/>
    <property type="match status" value="1"/>
</dbReference>
<reference evidence="6 7" key="1">
    <citation type="submission" date="2018-03" db="EMBL/GenBank/DDBJ databases">
        <authorList>
            <person name="Guldener U."/>
        </authorList>
    </citation>
    <scope>NUCLEOTIDE SEQUENCE [LARGE SCALE GENOMIC DNA]</scope>
    <source>
        <strain evidence="6 7">NBRC100155</strain>
    </source>
</reference>
<accession>A0A5C3EEZ0</accession>
<evidence type="ECO:0000256" key="4">
    <source>
        <dbReference type="ARBA" id="ARBA00023002"/>
    </source>
</evidence>
<keyword evidence="7" id="KW-1185">Reference proteome</keyword>
<dbReference type="AlphaFoldDB" id="A0A5C3EEZ0"/>
<keyword evidence="4" id="KW-0560">Oxidoreductase</keyword>
<sequence length="497" mass="55555">MGSITDADLFQEKEAQGRVDDILIVGAGISGINAACRLIDSFPALSYTILEARHTLGGTWDLFKYPGIRSDSDLHTFGYAFKAWRGPAIAAGPEILKYLNTVADQYRIPEHTRFNTKVREARWSSAEKLWTVKTVHAQSGEEKVYRAKFYWNCCGYYDYDQPLEAHIPGIDSYKGIVAHPQFWKLTEDDYKGKNVAVIGSGATAITILPSLAGTAKHITLVQRSPSYIVAANPVDSLANSLHSWLPEGWASFLIRQRNIARSYAVFHLAKTFPNFIKNAVISAAKKALPPNVAVEKHFTPRYNPWDQRVCLSPHGDFYQAIREGNASIATGNIQTINSNNQIILDSGDEIDADVIITATGLKLQLAGGVNLFVDDKPIQMNERYIWRGCMIEGVPNFAFTMGYTNLSWTLGSDCTAHFVVRLLSRLANSGKRVATPEVLKKEELEEAKLMDMSSTYIARAKNYLPKVATKGPWQRRSNYWVDMWNAKYASMDQLILV</sequence>
<dbReference type="OrthoDB" id="74360at2759"/>
<dbReference type="GO" id="GO:0004499">
    <property type="term" value="F:N,N-dimethylaniline monooxygenase activity"/>
    <property type="evidence" value="ECO:0007669"/>
    <property type="project" value="InterPro"/>
</dbReference>
<proteinExistence type="predicted"/>
<dbReference type="PANTHER" id="PTHR43872">
    <property type="entry name" value="MONOOXYGENASE, PUTATIVE (AFU_ORTHOLOGUE AFUA_8G02570)-RELATED"/>
    <property type="match status" value="1"/>
</dbReference>
<dbReference type="PANTHER" id="PTHR43872:SF1">
    <property type="entry name" value="MONOOXYGENASE, PUTATIVE (AFU_ORTHOLOGUE AFUA_8G02570)-RELATED"/>
    <property type="match status" value="1"/>
</dbReference>
<dbReference type="InterPro" id="IPR020946">
    <property type="entry name" value="Flavin_mOase-like"/>
</dbReference>
<keyword evidence="3" id="KW-0274">FAD</keyword>
<evidence type="ECO:0000256" key="1">
    <source>
        <dbReference type="ARBA" id="ARBA00001974"/>
    </source>
</evidence>